<keyword evidence="2" id="KW-1185">Reference proteome</keyword>
<protein>
    <submittedName>
        <fullName evidence="1">Uncharacterized protein</fullName>
    </submittedName>
</protein>
<name>A0ABY4VDY6_9GAMM</name>
<dbReference type="Proteomes" id="UP001055658">
    <property type="component" value="Chromosome"/>
</dbReference>
<evidence type="ECO:0000313" key="2">
    <source>
        <dbReference type="Proteomes" id="UP001055658"/>
    </source>
</evidence>
<dbReference type="EMBL" id="CP092418">
    <property type="protein sequence ID" value="USD22511.1"/>
    <property type="molecule type" value="Genomic_DNA"/>
</dbReference>
<proteinExistence type="predicted"/>
<sequence length="115" mass="12855">MLETLTLRKDFENITLNEITISIQSFDRDSLLSDWSWLIGKTKLPVLATAMGDVFVQDIHSSIVSNGEESQRLLAQKEFILENISVQVIGELRASGNIFEPNNVYSFKTPPILGG</sequence>
<gene>
    <name evidence="1" type="ORF">MJO52_05110</name>
</gene>
<accession>A0ABY4VDY6</accession>
<reference evidence="1" key="1">
    <citation type="submission" date="2022-02" db="EMBL/GenBank/DDBJ databases">
        <title>Coral-associated bacteria.</title>
        <authorList>
            <person name="Tang K."/>
            <person name="Wang X."/>
        </authorList>
    </citation>
    <scope>NUCLEOTIDE SEQUENCE</scope>
    <source>
        <strain evidence="1">SCSIO 43006</strain>
    </source>
</reference>
<evidence type="ECO:0000313" key="1">
    <source>
        <dbReference type="EMBL" id="USD22511.1"/>
    </source>
</evidence>
<dbReference type="RefSeq" id="WP_252084869.1">
    <property type="nucleotide sequence ID" value="NZ_CP092418.1"/>
</dbReference>
<organism evidence="1 2">
    <name type="scientific">Microbulbifer variabilis</name>
    <dbReference type="NCBI Taxonomy" id="266805"/>
    <lineage>
        <taxon>Bacteria</taxon>
        <taxon>Pseudomonadati</taxon>
        <taxon>Pseudomonadota</taxon>
        <taxon>Gammaproteobacteria</taxon>
        <taxon>Cellvibrionales</taxon>
        <taxon>Microbulbiferaceae</taxon>
        <taxon>Microbulbifer</taxon>
    </lineage>
</organism>